<dbReference type="RefSeq" id="WP_268916890.1">
    <property type="nucleotide sequence ID" value="NZ_JAPTMY010000006.1"/>
</dbReference>
<gene>
    <name evidence="3" type="ORF">OHJ16_04300</name>
</gene>
<evidence type="ECO:0000313" key="3">
    <source>
        <dbReference type="EMBL" id="MCZ0857263.1"/>
    </source>
</evidence>
<dbReference type="Gene3D" id="3.30.420.10">
    <property type="entry name" value="Ribonuclease H-like superfamily/Ribonuclease H"/>
    <property type="match status" value="1"/>
</dbReference>
<sequence>MMGRLARETDEGKKIAVVLDNARFHHAKALNDLYAPGQALERITPIYMPPYAPDPGTHRTHTGRR</sequence>
<reference evidence="3" key="1">
    <citation type="submission" date="2022-10" db="EMBL/GenBank/DDBJ databases">
        <title>Genome sequence of Actinomyces israelii ATCC 10048.</title>
        <authorList>
            <person name="Watt R.M."/>
            <person name="Tong W.M."/>
        </authorList>
    </citation>
    <scope>NUCLEOTIDE SEQUENCE</scope>
    <source>
        <strain evidence="3">ATCC 10048</strain>
    </source>
</reference>
<accession>A0ABT4I697</accession>
<feature type="domain" description="Tc1-like transposase DDE" evidence="2">
    <location>
        <begin position="3"/>
        <end position="54"/>
    </location>
</feature>
<dbReference type="Pfam" id="PF13358">
    <property type="entry name" value="DDE_3"/>
    <property type="match status" value="1"/>
</dbReference>
<proteinExistence type="predicted"/>
<dbReference type="InterPro" id="IPR038717">
    <property type="entry name" value="Tc1-like_DDE_dom"/>
</dbReference>
<comment type="caution">
    <text evidence="3">The sequence shown here is derived from an EMBL/GenBank/DDBJ whole genome shotgun (WGS) entry which is preliminary data.</text>
</comment>
<evidence type="ECO:0000313" key="4">
    <source>
        <dbReference type="Proteomes" id="UP001072034"/>
    </source>
</evidence>
<dbReference type="InterPro" id="IPR036397">
    <property type="entry name" value="RNaseH_sf"/>
</dbReference>
<feature type="region of interest" description="Disordered" evidence="1">
    <location>
        <begin position="46"/>
        <end position="65"/>
    </location>
</feature>
<dbReference type="EMBL" id="JAPTMY010000006">
    <property type="protein sequence ID" value="MCZ0857263.1"/>
    <property type="molecule type" value="Genomic_DNA"/>
</dbReference>
<name>A0ABT4I697_9ACTO</name>
<organism evidence="3 4">
    <name type="scientific">Actinomyces israelii</name>
    <dbReference type="NCBI Taxonomy" id="1659"/>
    <lineage>
        <taxon>Bacteria</taxon>
        <taxon>Bacillati</taxon>
        <taxon>Actinomycetota</taxon>
        <taxon>Actinomycetes</taxon>
        <taxon>Actinomycetales</taxon>
        <taxon>Actinomycetaceae</taxon>
        <taxon>Actinomyces</taxon>
    </lineage>
</organism>
<keyword evidence="4" id="KW-1185">Reference proteome</keyword>
<protein>
    <submittedName>
        <fullName evidence="3">Transposase</fullName>
    </submittedName>
</protein>
<evidence type="ECO:0000259" key="2">
    <source>
        <dbReference type="Pfam" id="PF13358"/>
    </source>
</evidence>
<dbReference type="Proteomes" id="UP001072034">
    <property type="component" value="Unassembled WGS sequence"/>
</dbReference>
<evidence type="ECO:0000256" key="1">
    <source>
        <dbReference type="SAM" id="MobiDB-lite"/>
    </source>
</evidence>